<dbReference type="AlphaFoldDB" id="A0A6B1YLW1"/>
<sequence length="252" mass="29445">MTERLMDGWTGSRGKERSREKIKEVVRWLALFDFSNQSLLAKAYGAEVRGQTVFFRRLEESRLVVVTKAPGLDWKIYSLSQSGMEMARVLLPHLDLKRRRTPSWIQLVHAFSIQGAIMARRDEISGFMPEKELSKMKANHLPDAVLEYKNGKKVALEVELNHKSVGRIYNIYLSHLKNIHKGYYDQVLYLFSSEQLKNNYEEKYKVNIWPMYVINERGKLVLSPEHRGGFDAAKMVHPTDKFRFICEELYSL</sequence>
<dbReference type="Proteomes" id="UP000644192">
    <property type="component" value="Unassembled WGS sequence"/>
</dbReference>
<name>A0A6B1YLW1_PSEAI</name>
<proteinExistence type="predicted"/>
<dbReference type="RefSeq" id="WP_124171328.1">
    <property type="nucleotide sequence ID" value="NZ_CP089237.1"/>
</dbReference>
<organism evidence="1 2">
    <name type="scientific">Pseudomonas aeruginosa</name>
    <dbReference type="NCBI Taxonomy" id="287"/>
    <lineage>
        <taxon>Bacteria</taxon>
        <taxon>Pseudomonadati</taxon>
        <taxon>Pseudomonadota</taxon>
        <taxon>Gammaproteobacteria</taxon>
        <taxon>Pseudomonadales</taxon>
        <taxon>Pseudomonadaceae</taxon>
        <taxon>Pseudomonas</taxon>
    </lineage>
</organism>
<dbReference type="EMBL" id="WXZT01000058">
    <property type="protein sequence ID" value="MZZ17706.1"/>
    <property type="molecule type" value="Genomic_DNA"/>
</dbReference>
<evidence type="ECO:0000313" key="1">
    <source>
        <dbReference type="EMBL" id="MZZ17706.1"/>
    </source>
</evidence>
<accession>A0A6B1YLW1</accession>
<protein>
    <submittedName>
        <fullName evidence="1">Uncharacterized protein</fullName>
    </submittedName>
</protein>
<gene>
    <name evidence="1" type="ORF">GUL26_36240</name>
</gene>
<reference evidence="1" key="1">
    <citation type="submission" date="2020-01" db="EMBL/GenBank/DDBJ databases">
        <title>Bacteria Cultured from War Wounds Associated with the Conflict in Eastern Ukraine.</title>
        <authorList>
            <person name="Snesrud E."/>
            <person name="Galac M.R."/>
            <person name="Mc Gann P."/>
            <person name="Valentine K."/>
            <person name="Viacheslav K."/>
        </authorList>
    </citation>
    <scope>NUCLEOTIDE SEQUENCE</scope>
    <source>
        <strain evidence="1">VNMU148</strain>
    </source>
</reference>
<comment type="caution">
    <text evidence="1">The sequence shown here is derived from an EMBL/GenBank/DDBJ whole genome shotgun (WGS) entry which is preliminary data.</text>
</comment>
<evidence type="ECO:0000313" key="2">
    <source>
        <dbReference type="Proteomes" id="UP000644192"/>
    </source>
</evidence>